<dbReference type="RefSeq" id="WP_107601269.1">
    <property type="nucleotide sequence ID" value="NZ_CP195802.1"/>
</dbReference>
<proteinExistence type="predicted"/>
<dbReference type="EMBL" id="PZFR01000096">
    <property type="protein sequence ID" value="PTI66967.1"/>
    <property type="molecule type" value="Genomic_DNA"/>
</dbReference>
<name>A0ABX5ILD8_9STAP</name>
<protein>
    <recommendedName>
        <fullName evidence="3">Phage protein</fullName>
    </recommendedName>
</protein>
<evidence type="ECO:0008006" key="3">
    <source>
        <dbReference type="Google" id="ProtNLM"/>
    </source>
</evidence>
<evidence type="ECO:0000313" key="1">
    <source>
        <dbReference type="EMBL" id="PTI66967.1"/>
    </source>
</evidence>
<accession>A0ABX5ILD8</accession>
<gene>
    <name evidence="1" type="ORF">BU057_11395</name>
</gene>
<sequence>MNQLEKISEELNSANLERKVQAVLNMVCDRLTEDELAEMTFERCKDYSSATQAREFQDFNYIISSTLKMIVDEIGYTVNEINESIEKNALSAAGKQNDNAK</sequence>
<keyword evidence="2" id="KW-1185">Reference proteome</keyword>
<comment type="caution">
    <text evidence="1">The sequence shown here is derived from an EMBL/GenBank/DDBJ whole genome shotgun (WGS) entry which is preliminary data.</text>
</comment>
<reference evidence="1 2" key="1">
    <citation type="journal article" date="2016" name="Front. Microbiol.">
        <title>Comprehensive Phylogenetic Analysis of Bovine Non-aureus Staphylococci Species Based on Whole-Genome Sequencing.</title>
        <authorList>
            <person name="Naushad S."/>
            <person name="Barkema H.W."/>
            <person name="Luby C."/>
            <person name="Condas L.A."/>
            <person name="Nobrega D.B."/>
            <person name="Carson D.A."/>
            <person name="De Buck J."/>
        </authorList>
    </citation>
    <scope>NUCLEOTIDE SEQUENCE [LARGE SCALE GENOMIC DNA]</scope>
    <source>
        <strain evidence="1 2">SNUC 1084</strain>
    </source>
</reference>
<organism evidence="1 2">
    <name type="scientific">Staphylococcus succinus</name>
    <dbReference type="NCBI Taxonomy" id="61015"/>
    <lineage>
        <taxon>Bacteria</taxon>
        <taxon>Bacillati</taxon>
        <taxon>Bacillota</taxon>
        <taxon>Bacilli</taxon>
        <taxon>Bacillales</taxon>
        <taxon>Staphylococcaceae</taxon>
        <taxon>Staphylococcus</taxon>
    </lineage>
</organism>
<evidence type="ECO:0000313" key="2">
    <source>
        <dbReference type="Proteomes" id="UP000240859"/>
    </source>
</evidence>
<dbReference type="Proteomes" id="UP000240859">
    <property type="component" value="Unassembled WGS sequence"/>
</dbReference>